<reference evidence="2" key="1">
    <citation type="journal article" date="2023" name="bioRxiv">
        <title>Improved chromosome-level genome assembly for marigold (Tagetes erecta).</title>
        <authorList>
            <person name="Jiang F."/>
            <person name="Yuan L."/>
            <person name="Wang S."/>
            <person name="Wang H."/>
            <person name="Xu D."/>
            <person name="Wang A."/>
            <person name="Fan W."/>
        </authorList>
    </citation>
    <scope>NUCLEOTIDE SEQUENCE</scope>
    <source>
        <strain evidence="2">WSJ</strain>
        <tissue evidence="2">Leaf</tissue>
    </source>
</reference>
<feature type="region of interest" description="Disordered" evidence="1">
    <location>
        <begin position="1"/>
        <end position="23"/>
    </location>
</feature>
<sequence length="351" mass="40863">MISNSLDNPVFPPPGGVSQDLSGRLYDHRGRVVVDELRENENSNNQWDDDDQPEFKKERIDSKQAIVMSSDERNDCEKCGRKHPGECRMGSHGCYRCGKGGKFDYIDMISTDDLGQDVLVEMLKSLGYQIEMVYYFNFKLPLDKGLRHLEQEQQVEAEFSDHLFHFEIGSDNEDRKESDKKHVRTIDEIDDESFVTLVDILNDDCQDNEQHVDDQREDNNSDENLHIDPDNFESKSENAEDSEIDEDNENDEESENDEDFMANSDDMKEDHERKMEEFRACVSLDGYQEVENNSMDEDGLNIEFDDFESKSENEDNVSSLERTLKHIRQKNKVKELTASPFYDNLLMTRSR</sequence>
<comment type="caution">
    <text evidence="2">The sequence shown here is derived from an EMBL/GenBank/DDBJ whole genome shotgun (WGS) entry which is preliminary data.</text>
</comment>
<evidence type="ECO:0000313" key="2">
    <source>
        <dbReference type="EMBL" id="KAK1424571.1"/>
    </source>
</evidence>
<evidence type="ECO:0000256" key="1">
    <source>
        <dbReference type="SAM" id="MobiDB-lite"/>
    </source>
</evidence>
<protein>
    <submittedName>
        <fullName evidence="2">Uncharacterized protein</fullName>
    </submittedName>
</protein>
<feature type="compositionally biased region" description="Acidic residues" evidence="1">
    <location>
        <begin position="239"/>
        <end position="260"/>
    </location>
</feature>
<dbReference type="AlphaFoldDB" id="A0AAD8KNW8"/>
<name>A0AAD8KNW8_TARER</name>
<accession>A0AAD8KNW8</accession>
<feature type="region of interest" description="Disordered" evidence="1">
    <location>
        <begin position="209"/>
        <end position="274"/>
    </location>
</feature>
<keyword evidence="3" id="KW-1185">Reference proteome</keyword>
<proteinExistence type="predicted"/>
<feature type="compositionally biased region" description="Basic and acidic residues" evidence="1">
    <location>
        <begin position="265"/>
        <end position="274"/>
    </location>
</feature>
<dbReference type="Proteomes" id="UP001229421">
    <property type="component" value="Unassembled WGS sequence"/>
</dbReference>
<gene>
    <name evidence="2" type="ORF">QVD17_19904</name>
</gene>
<evidence type="ECO:0000313" key="3">
    <source>
        <dbReference type="Proteomes" id="UP001229421"/>
    </source>
</evidence>
<feature type="compositionally biased region" description="Basic and acidic residues" evidence="1">
    <location>
        <begin position="209"/>
        <end position="238"/>
    </location>
</feature>
<dbReference type="EMBL" id="JAUHHV010000005">
    <property type="protein sequence ID" value="KAK1424571.1"/>
    <property type="molecule type" value="Genomic_DNA"/>
</dbReference>
<organism evidence="2 3">
    <name type="scientific">Tagetes erecta</name>
    <name type="common">African marigold</name>
    <dbReference type="NCBI Taxonomy" id="13708"/>
    <lineage>
        <taxon>Eukaryota</taxon>
        <taxon>Viridiplantae</taxon>
        <taxon>Streptophyta</taxon>
        <taxon>Embryophyta</taxon>
        <taxon>Tracheophyta</taxon>
        <taxon>Spermatophyta</taxon>
        <taxon>Magnoliopsida</taxon>
        <taxon>eudicotyledons</taxon>
        <taxon>Gunneridae</taxon>
        <taxon>Pentapetalae</taxon>
        <taxon>asterids</taxon>
        <taxon>campanulids</taxon>
        <taxon>Asterales</taxon>
        <taxon>Asteraceae</taxon>
        <taxon>Asteroideae</taxon>
        <taxon>Heliantheae alliance</taxon>
        <taxon>Tageteae</taxon>
        <taxon>Tagetes</taxon>
    </lineage>
</organism>